<proteinExistence type="predicted"/>
<sequence length="441" mass="48860">MTTSPSDTSASDWRYVSEGGATAVFSYRGPSHPSFSSRVLRLRKRPHTLPVEDVPSTADLVDPLVEFQQKVIARLIDPDYLVEFKVVPLTQAWLVDFALHHEQSRPLGRRSVDGIDIYKLSAILATDLVGGQVCSIEIKPKWGFLPMPHHLSPESLPIKTKTCRTCMHCHLKQVKGGSAAADYCPLDLFSGTPERVSQAVAGLFTSWQKAEGSFNNLRIFFHGRVVNAADVHSVLKWAQATLECEDDSSFPAIQKAFTRKLVPLLLETQALQTLAYLQRTFDALDIEGLAKIVGSCSSPATTSKADSHVSAFDGLDPARKKVSCFTSAHFAEPSMDEWTSFVEGFISQSKLPGDPTNPDINDLRSYILAYLLSASFKDCSIIVPISHISSTAIENTVKVIDLDTKSVEKFTQWDSLDREIVREYAKIDEVLRKHCVDESSR</sequence>
<protein>
    <submittedName>
        <fullName evidence="1">Uncharacterized protein</fullName>
    </submittedName>
</protein>
<gene>
    <name evidence="1" type="ORF">FA95DRAFT_1551673</name>
</gene>
<name>A0ACB8SCF3_9AGAM</name>
<dbReference type="Proteomes" id="UP000814033">
    <property type="component" value="Unassembled WGS sequence"/>
</dbReference>
<evidence type="ECO:0000313" key="2">
    <source>
        <dbReference type="Proteomes" id="UP000814033"/>
    </source>
</evidence>
<reference evidence="1" key="2">
    <citation type="journal article" date="2022" name="New Phytol.">
        <title>Evolutionary transition to the ectomycorrhizal habit in the genomes of a hyperdiverse lineage of mushroom-forming fungi.</title>
        <authorList>
            <person name="Looney B."/>
            <person name="Miyauchi S."/>
            <person name="Morin E."/>
            <person name="Drula E."/>
            <person name="Courty P.E."/>
            <person name="Kohler A."/>
            <person name="Kuo A."/>
            <person name="LaButti K."/>
            <person name="Pangilinan J."/>
            <person name="Lipzen A."/>
            <person name="Riley R."/>
            <person name="Andreopoulos W."/>
            <person name="He G."/>
            <person name="Johnson J."/>
            <person name="Nolan M."/>
            <person name="Tritt A."/>
            <person name="Barry K.W."/>
            <person name="Grigoriev I.V."/>
            <person name="Nagy L.G."/>
            <person name="Hibbett D."/>
            <person name="Henrissat B."/>
            <person name="Matheny P.B."/>
            <person name="Labbe J."/>
            <person name="Martin F.M."/>
        </authorList>
    </citation>
    <scope>NUCLEOTIDE SEQUENCE</scope>
    <source>
        <strain evidence="1">FP105234-sp</strain>
    </source>
</reference>
<accession>A0ACB8SCF3</accession>
<organism evidence="1 2">
    <name type="scientific">Auriscalpium vulgare</name>
    <dbReference type="NCBI Taxonomy" id="40419"/>
    <lineage>
        <taxon>Eukaryota</taxon>
        <taxon>Fungi</taxon>
        <taxon>Dikarya</taxon>
        <taxon>Basidiomycota</taxon>
        <taxon>Agaricomycotina</taxon>
        <taxon>Agaricomycetes</taxon>
        <taxon>Russulales</taxon>
        <taxon>Auriscalpiaceae</taxon>
        <taxon>Auriscalpium</taxon>
    </lineage>
</organism>
<comment type="caution">
    <text evidence="1">The sequence shown here is derived from an EMBL/GenBank/DDBJ whole genome shotgun (WGS) entry which is preliminary data.</text>
</comment>
<reference evidence="1" key="1">
    <citation type="submission" date="2021-02" db="EMBL/GenBank/DDBJ databases">
        <authorList>
            <consortium name="DOE Joint Genome Institute"/>
            <person name="Ahrendt S."/>
            <person name="Looney B.P."/>
            <person name="Miyauchi S."/>
            <person name="Morin E."/>
            <person name="Drula E."/>
            <person name="Courty P.E."/>
            <person name="Chicoki N."/>
            <person name="Fauchery L."/>
            <person name="Kohler A."/>
            <person name="Kuo A."/>
            <person name="Labutti K."/>
            <person name="Pangilinan J."/>
            <person name="Lipzen A."/>
            <person name="Riley R."/>
            <person name="Andreopoulos W."/>
            <person name="He G."/>
            <person name="Johnson J."/>
            <person name="Barry K.W."/>
            <person name="Grigoriev I.V."/>
            <person name="Nagy L."/>
            <person name="Hibbett D."/>
            <person name="Henrissat B."/>
            <person name="Matheny P.B."/>
            <person name="Labbe J."/>
            <person name="Martin F."/>
        </authorList>
    </citation>
    <scope>NUCLEOTIDE SEQUENCE</scope>
    <source>
        <strain evidence="1">FP105234-sp</strain>
    </source>
</reference>
<keyword evidence="2" id="KW-1185">Reference proteome</keyword>
<evidence type="ECO:0000313" key="1">
    <source>
        <dbReference type="EMBL" id="KAI0053898.1"/>
    </source>
</evidence>
<dbReference type="EMBL" id="MU275838">
    <property type="protein sequence ID" value="KAI0053898.1"/>
    <property type="molecule type" value="Genomic_DNA"/>
</dbReference>